<evidence type="ECO:0000256" key="1">
    <source>
        <dbReference type="ARBA" id="ARBA00022741"/>
    </source>
</evidence>
<dbReference type="GO" id="GO:0043138">
    <property type="term" value="F:3'-5' DNA helicase activity"/>
    <property type="evidence" value="ECO:0007669"/>
    <property type="project" value="UniProtKB-EC"/>
</dbReference>
<dbReference type="STRING" id="698738.OLEAN_C24590"/>
<evidence type="ECO:0000256" key="6">
    <source>
        <dbReference type="ARBA" id="ARBA00034617"/>
    </source>
</evidence>
<keyword evidence="1 9" id="KW-0547">Nucleotide-binding</keyword>
<dbReference type="HOGENOM" id="CLU_023846_0_0_6"/>
<dbReference type="GO" id="GO:0003677">
    <property type="term" value="F:DNA binding"/>
    <property type="evidence" value="ECO:0007669"/>
    <property type="project" value="InterPro"/>
</dbReference>
<evidence type="ECO:0000256" key="2">
    <source>
        <dbReference type="ARBA" id="ARBA00022801"/>
    </source>
</evidence>
<evidence type="ECO:0000313" key="13">
    <source>
        <dbReference type="Proteomes" id="UP000032749"/>
    </source>
</evidence>
<keyword evidence="2 9" id="KW-0378">Hydrolase</keyword>
<evidence type="ECO:0000256" key="3">
    <source>
        <dbReference type="ARBA" id="ARBA00022806"/>
    </source>
</evidence>
<dbReference type="PATRIC" id="fig|698738.3.peg.2546"/>
<dbReference type="GO" id="GO:0016887">
    <property type="term" value="F:ATP hydrolysis activity"/>
    <property type="evidence" value="ECO:0007669"/>
    <property type="project" value="RHEA"/>
</dbReference>
<evidence type="ECO:0000259" key="11">
    <source>
        <dbReference type="PROSITE" id="PS51198"/>
    </source>
</evidence>
<gene>
    <name evidence="12" type="ORF">OLEAN_C24590</name>
</gene>
<dbReference type="OrthoDB" id="5298826at2"/>
<keyword evidence="5" id="KW-0413">Isomerase</keyword>
<dbReference type="SUPFAM" id="SSF52540">
    <property type="entry name" value="P-loop containing nucleoside triphosphate hydrolases"/>
    <property type="match status" value="1"/>
</dbReference>
<feature type="binding site" evidence="9">
    <location>
        <begin position="280"/>
        <end position="287"/>
    </location>
    <ligand>
        <name>ATP</name>
        <dbReference type="ChEBI" id="CHEBI:30616"/>
    </ligand>
</feature>
<dbReference type="GO" id="GO:0005524">
    <property type="term" value="F:ATP binding"/>
    <property type="evidence" value="ECO:0007669"/>
    <property type="project" value="UniProtKB-UniRule"/>
</dbReference>
<keyword evidence="3 9" id="KW-0347">Helicase</keyword>
<dbReference type="InterPro" id="IPR014016">
    <property type="entry name" value="UvrD-like_ATP-bd"/>
</dbReference>
<protein>
    <recommendedName>
        <fullName evidence="7">DNA 3'-5' helicase</fullName>
        <ecNumber evidence="7">5.6.2.4</ecNumber>
    </recommendedName>
</protein>
<feature type="domain" description="UvrD-like helicase ATP-binding" evidence="11">
    <location>
        <begin position="259"/>
        <end position="563"/>
    </location>
</feature>
<evidence type="ECO:0000313" key="12">
    <source>
        <dbReference type="EMBL" id="CCK76635.1"/>
    </source>
</evidence>
<evidence type="ECO:0000256" key="9">
    <source>
        <dbReference type="PROSITE-ProRule" id="PRU00560"/>
    </source>
</evidence>
<dbReference type="KEGG" id="oai:OLEAN_C24590"/>
<dbReference type="PANTHER" id="PTHR11070:SF45">
    <property type="entry name" value="DNA 3'-5' HELICASE"/>
    <property type="match status" value="1"/>
</dbReference>
<evidence type="ECO:0000256" key="7">
    <source>
        <dbReference type="ARBA" id="ARBA00034808"/>
    </source>
</evidence>
<comment type="catalytic activity">
    <reaction evidence="6">
        <text>Couples ATP hydrolysis with the unwinding of duplex DNA by translocating in the 3'-5' direction.</text>
        <dbReference type="EC" id="5.6.2.4"/>
    </reaction>
</comment>
<evidence type="ECO:0000256" key="4">
    <source>
        <dbReference type="ARBA" id="ARBA00022840"/>
    </source>
</evidence>
<dbReference type="InterPro" id="IPR035093">
    <property type="entry name" value="RelE/ParE_toxin_dom_sf"/>
</dbReference>
<dbReference type="SUPFAM" id="SSF143011">
    <property type="entry name" value="RelE-like"/>
    <property type="match status" value="1"/>
</dbReference>
<dbReference type="PANTHER" id="PTHR11070">
    <property type="entry name" value="UVRD / RECB / PCRA DNA HELICASE FAMILY MEMBER"/>
    <property type="match status" value="1"/>
</dbReference>
<dbReference type="InterPro" id="IPR014017">
    <property type="entry name" value="DNA_helicase_UvrD-like_C"/>
</dbReference>
<accession>R4YP50</accession>
<reference evidence="12 13" key="1">
    <citation type="journal article" date="2013" name="Nat. Commun.">
        <title>Genome sequence and functional genomic analysis of the oil-degrading bacterium Oleispira antarctica.</title>
        <authorList>
            <person name="Kube M."/>
            <person name="Chernikova T.N."/>
            <person name="Al-Ramahi Y."/>
            <person name="Beloqui A."/>
            <person name="Lopez-Cortez N."/>
            <person name="Guazzaroni M.E."/>
            <person name="Heipieper H.J."/>
            <person name="Klages S."/>
            <person name="Kotsyurbenko O.R."/>
            <person name="Langer I."/>
            <person name="Nechitaylo T.Y."/>
            <person name="Lunsdorf H."/>
            <person name="Fernandez M."/>
            <person name="Juarez S."/>
            <person name="Ciordia S."/>
            <person name="Singer A."/>
            <person name="Kagan O."/>
            <person name="Egorova O."/>
            <person name="Petit P.A."/>
            <person name="Stogios P."/>
            <person name="Kim Y."/>
            <person name="Tchigvintsev A."/>
            <person name="Flick R."/>
            <person name="Denaro R."/>
            <person name="Genovese M."/>
            <person name="Albar J.P."/>
            <person name="Reva O.N."/>
            <person name="Martinez-Gomariz M."/>
            <person name="Tran H."/>
            <person name="Ferrer M."/>
            <person name="Savchenko A."/>
            <person name="Yakunin A.F."/>
            <person name="Yakimov M.M."/>
            <person name="Golyshina O.V."/>
            <person name="Reinhardt R."/>
            <person name="Golyshin P.N."/>
        </authorList>
    </citation>
    <scope>NUCLEOTIDE SEQUENCE [LARGE SCALE GENOMIC DNA]</scope>
</reference>
<dbReference type="Proteomes" id="UP000032749">
    <property type="component" value="Chromosome"/>
</dbReference>
<name>R4YP50_OLEAN</name>
<dbReference type="GO" id="GO:0000725">
    <property type="term" value="P:recombinational repair"/>
    <property type="evidence" value="ECO:0007669"/>
    <property type="project" value="TreeGrafter"/>
</dbReference>
<dbReference type="InterPro" id="IPR000212">
    <property type="entry name" value="DNA_helicase_UvrD/REP"/>
</dbReference>
<sequence>MSAVKVAISQDFMMAFSQVPKKQQKKVMEFVTKFRHNPQSTGINYEKINDAKEKAYRSVRIDQDYRGIVLKPENGNVFLLLWVDKHDDAYSWARRHACEINAETGALQIFESSTVQSTEGTPSISIDNTPTITSAGEAGTVKTNNEEPLFKLTDEQFIKLGLPSEVLPLVRAVRSEAEFESIESRLPMTVFEPLYLIAAGSSWEDIEEEYVNTTEGTVDTSDIETALTRPETLRFFHVIEDELELKEMLEAPLEHWRVFLHPSQRKLVSRVWNGPVRVLGGAGTGKTVVAMHRAKWLAQNIPKASKQRILFTTFTANLAIDIQHNLRKICSSEELARIEVKHIDKWVSDYLKGRSYPHTIVYANSNKRYDEIWTQALQLTDPTVGLPDSFYKEEWDRIILPNRVSEKMEYFKVSRKGRGVALNRKQRSLIWPVFEELRTSMHQNGLRTFEDATLDAADSVINTGHHLNYSSIVIDEGQDMGPEALTLIRQLVPEQANDLFIVGDGHQRIYRRKTAMSACGIKIVGRSRKLKINYRTTEQTRKFAMSILENISIDDLDGNLDSSHDYRSLTQGESPNIQQYNSIEAEAEGTINEIKMLKKLGVELKDICIVARINRPLDQISSIIKAEGIETHKIDRKNDNVNIDGIRLATMHRVKGLEFRYVFIVSANDGLIPLHYATSDTEDPVEARQRDLNERALLHVACTRAIKHLFISSSGTVSPYLTGS</sequence>
<dbReference type="Pfam" id="PF00580">
    <property type="entry name" value="UvrD-helicase"/>
    <property type="match status" value="1"/>
</dbReference>
<organism evidence="12 13">
    <name type="scientific">Oleispira antarctica RB-8</name>
    <dbReference type="NCBI Taxonomy" id="698738"/>
    <lineage>
        <taxon>Bacteria</taxon>
        <taxon>Pseudomonadati</taxon>
        <taxon>Pseudomonadota</taxon>
        <taxon>Gammaproteobacteria</taxon>
        <taxon>Oceanospirillales</taxon>
        <taxon>Oceanospirillaceae</taxon>
        <taxon>Oleispira</taxon>
    </lineage>
</organism>
<comment type="catalytic activity">
    <reaction evidence="8">
        <text>ATP + H2O = ADP + phosphate + H(+)</text>
        <dbReference type="Rhea" id="RHEA:13065"/>
        <dbReference type="ChEBI" id="CHEBI:15377"/>
        <dbReference type="ChEBI" id="CHEBI:15378"/>
        <dbReference type="ChEBI" id="CHEBI:30616"/>
        <dbReference type="ChEBI" id="CHEBI:43474"/>
        <dbReference type="ChEBI" id="CHEBI:456216"/>
        <dbReference type="EC" id="5.6.2.4"/>
    </reaction>
</comment>
<dbReference type="EMBL" id="FO203512">
    <property type="protein sequence ID" value="CCK76635.1"/>
    <property type="molecule type" value="Genomic_DNA"/>
</dbReference>
<dbReference type="InterPro" id="IPR027417">
    <property type="entry name" value="P-loop_NTPase"/>
</dbReference>
<keyword evidence="13" id="KW-1185">Reference proteome</keyword>
<feature type="compositionally biased region" description="Polar residues" evidence="10">
    <location>
        <begin position="118"/>
        <end position="134"/>
    </location>
</feature>
<evidence type="ECO:0000256" key="10">
    <source>
        <dbReference type="SAM" id="MobiDB-lite"/>
    </source>
</evidence>
<dbReference type="PROSITE" id="PS51198">
    <property type="entry name" value="UVRD_HELICASE_ATP_BIND"/>
    <property type="match status" value="1"/>
</dbReference>
<dbReference type="Gene3D" id="3.40.50.300">
    <property type="entry name" value="P-loop containing nucleotide triphosphate hydrolases"/>
    <property type="match status" value="2"/>
</dbReference>
<dbReference type="Pfam" id="PF13361">
    <property type="entry name" value="UvrD_C"/>
    <property type="match status" value="2"/>
</dbReference>
<evidence type="ECO:0000256" key="5">
    <source>
        <dbReference type="ARBA" id="ARBA00023235"/>
    </source>
</evidence>
<feature type="region of interest" description="Disordered" evidence="10">
    <location>
        <begin position="118"/>
        <end position="138"/>
    </location>
</feature>
<dbReference type="EC" id="5.6.2.4" evidence="7"/>
<keyword evidence="4 9" id="KW-0067">ATP-binding</keyword>
<dbReference type="AlphaFoldDB" id="R4YP50"/>
<dbReference type="Gene3D" id="3.30.2310.20">
    <property type="entry name" value="RelE-like"/>
    <property type="match status" value="1"/>
</dbReference>
<proteinExistence type="predicted"/>
<evidence type="ECO:0000256" key="8">
    <source>
        <dbReference type="ARBA" id="ARBA00048988"/>
    </source>
</evidence>